<gene>
    <name evidence="3" type="ORF">IV203_024319</name>
</gene>
<dbReference type="EMBL" id="JAGRRH010000027">
    <property type="protein sequence ID" value="KAG7340776.1"/>
    <property type="molecule type" value="Genomic_DNA"/>
</dbReference>
<keyword evidence="4" id="KW-1185">Reference proteome</keyword>
<dbReference type="Proteomes" id="UP000693970">
    <property type="component" value="Unassembled WGS sequence"/>
</dbReference>
<evidence type="ECO:0000256" key="1">
    <source>
        <dbReference type="SAM" id="MobiDB-lite"/>
    </source>
</evidence>
<feature type="transmembrane region" description="Helical" evidence="2">
    <location>
        <begin position="136"/>
        <end position="154"/>
    </location>
</feature>
<name>A0A9K3KCE2_9STRA</name>
<keyword evidence="2" id="KW-1133">Transmembrane helix</keyword>
<keyword evidence="2" id="KW-0472">Membrane</keyword>
<feature type="compositionally biased region" description="Basic and acidic residues" evidence="1">
    <location>
        <begin position="15"/>
        <end position="24"/>
    </location>
</feature>
<evidence type="ECO:0000256" key="2">
    <source>
        <dbReference type="SAM" id="Phobius"/>
    </source>
</evidence>
<evidence type="ECO:0000313" key="3">
    <source>
        <dbReference type="EMBL" id="KAG7340776.1"/>
    </source>
</evidence>
<reference evidence="3" key="2">
    <citation type="submission" date="2021-04" db="EMBL/GenBank/DDBJ databases">
        <authorList>
            <person name="Podell S."/>
        </authorList>
    </citation>
    <scope>NUCLEOTIDE SEQUENCE</scope>
    <source>
        <strain evidence="3">Hildebrandi</strain>
    </source>
</reference>
<dbReference type="AlphaFoldDB" id="A0A9K3KCE2"/>
<protein>
    <submittedName>
        <fullName evidence="3">Uncharacterized protein</fullName>
    </submittedName>
</protein>
<feature type="transmembrane region" description="Helical" evidence="2">
    <location>
        <begin position="76"/>
        <end position="98"/>
    </location>
</feature>
<accession>A0A9K3KCE2</accession>
<comment type="caution">
    <text evidence="3">The sequence shown here is derived from an EMBL/GenBank/DDBJ whole genome shotgun (WGS) entry which is preliminary data.</text>
</comment>
<proteinExistence type="predicted"/>
<feature type="region of interest" description="Disordered" evidence="1">
    <location>
        <begin position="1"/>
        <end position="27"/>
    </location>
</feature>
<organism evidence="3 4">
    <name type="scientific">Nitzschia inconspicua</name>
    <dbReference type="NCBI Taxonomy" id="303405"/>
    <lineage>
        <taxon>Eukaryota</taxon>
        <taxon>Sar</taxon>
        <taxon>Stramenopiles</taxon>
        <taxon>Ochrophyta</taxon>
        <taxon>Bacillariophyta</taxon>
        <taxon>Bacillariophyceae</taxon>
        <taxon>Bacillariophycidae</taxon>
        <taxon>Bacillariales</taxon>
        <taxon>Bacillariaceae</taxon>
        <taxon>Nitzschia</taxon>
    </lineage>
</organism>
<sequence>MKDYDSDNDSFARGGHADDSDTIKKSKHGPCCNRRLAPNRLCLALQLMVPPSVVSLVVGSYLVAASNHRRISRDGFIFPALSVLPVVYSLYYLGHVAFKNFCGHEHPPMVALISLTIAQMVHLAVLLVRGSEPGDWIVWTIVTVSVLAAMVYTHCTTSIQSTQPHFHVELDDNGSLCCHENDESLEIGRNALVASKIV</sequence>
<feature type="transmembrane region" description="Helical" evidence="2">
    <location>
        <begin position="43"/>
        <end position="64"/>
    </location>
</feature>
<feature type="transmembrane region" description="Helical" evidence="2">
    <location>
        <begin position="110"/>
        <end position="129"/>
    </location>
</feature>
<reference evidence="3" key="1">
    <citation type="journal article" date="2021" name="Sci. Rep.">
        <title>Diploid genomic architecture of Nitzschia inconspicua, an elite biomass production diatom.</title>
        <authorList>
            <person name="Oliver A."/>
            <person name="Podell S."/>
            <person name="Pinowska A."/>
            <person name="Traller J.C."/>
            <person name="Smith S.R."/>
            <person name="McClure R."/>
            <person name="Beliaev A."/>
            <person name="Bohutskyi P."/>
            <person name="Hill E.A."/>
            <person name="Rabines A."/>
            <person name="Zheng H."/>
            <person name="Allen L.Z."/>
            <person name="Kuo A."/>
            <person name="Grigoriev I.V."/>
            <person name="Allen A.E."/>
            <person name="Hazlebeck D."/>
            <person name="Allen E.E."/>
        </authorList>
    </citation>
    <scope>NUCLEOTIDE SEQUENCE</scope>
    <source>
        <strain evidence="3">Hildebrandi</strain>
    </source>
</reference>
<keyword evidence="2" id="KW-0812">Transmembrane</keyword>
<evidence type="ECO:0000313" key="4">
    <source>
        <dbReference type="Proteomes" id="UP000693970"/>
    </source>
</evidence>